<dbReference type="EMBL" id="KI632304">
    <property type="protein sequence ID" value="EYU19261.1"/>
    <property type="molecule type" value="Genomic_DNA"/>
</dbReference>
<dbReference type="SUPFAM" id="SSF53335">
    <property type="entry name" value="S-adenosyl-L-methionine-dependent methyltransferases"/>
    <property type="match status" value="1"/>
</dbReference>
<gene>
    <name evidence="7" type="ORF">MIMGU_mgv1a026228mg</name>
</gene>
<dbReference type="GO" id="GO:0008757">
    <property type="term" value="F:S-adenosylmethionine-dependent methyltransferase activity"/>
    <property type="evidence" value="ECO:0000318"/>
    <property type="project" value="GO_Central"/>
</dbReference>
<sequence length="258" mass="28138">MNPPTQNDDGQSSYAIHLVNASVLPMALKACIELDVLEIIHRAGPHGPLSSFQIASQIPNCHNPHAASNLLDRMLALLASYSILTCSVSNGPQKLYSLGPVSKYFVANANGVSLAPLFLLNQDKVMMDTWHHMKDAVIEGGLAPFNRAYGMDASEYVVKKNPSYFQLFKNSMSNYNSMFMEKLVDTYRGFEGLESIVDVGGGDGSVLNTIVGKYPNIKGINFDLASVIDNNKSVYPGIEYISGDMFTSIPKGDAMFLK</sequence>
<evidence type="ECO:0000256" key="1">
    <source>
        <dbReference type="ARBA" id="ARBA00022603"/>
    </source>
</evidence>
<dbReference type="InterPro" id="IPR029063">
    <property type="entry name" value="SAM-dependent_MTases_sf"/>
</dbReference>
<keyword evidence="1" id="KW-0489">Methyltransferase</keyword>
<dbReference type="InterPro" id="IPR036390">
    <property type="entry name" value="WH_DNA-bd_sf"/>
</dbReference>
<dbReference type="FunFam" id="1.10.10.10:FF:000357">
    <property type="entry name" value="Caffeic acid 3-O-methyltransferase"/>
    <property type="match status" value="1"/>
</dbReference>
<evidence type="ECO:0000259" key="5">
    <source>
        <dbReference type="Pfam" id="PF00891"/>
    </source>
</evidence>
<evidence type="ECO:0000256" key="2">
    <source>
        <dbReference type="ARBA" id="ARBA00022679"/>
    </source>
</evidence>
<accession>A0A022PTX9</accession>
<dbReference type="Pfam" id="PF08100">
    <property type="entry name" value="Dimerisation"/>
    <property type="match status" value="1"/>
</dbReference>
<dbReference type="GO" id="GO:0009813">
    <property type="term" value="P:flavonoid biosynthetic process"/>
    <property type="evidence" value="ECO:0007669"/>
    <property type="project" value="UniProtKB-ARBA"/>
</dbReference>
<evidence type="ECO:0000313" key="8">
    <source>
        <dbReference type="Proteomes" id="UP000030748"/>
    </source>
</evidence>
<dbReference type="eggNOG" id="KOG3178">
    <property type="taxonomic scope" value="Eukaryota"/>
</dbReference>
<evidence type="ECO:0000256" key="3">
    <source>
        <dbReference type="ARBA" id="ARBA00022691"/>
    </source>
</evidence>
<feature type="non-terminal residue" evidence="7">
    <location>
        <position position="258"/>
    </location>
</feature>
<dbReference type="GO" id="GO:0008171">
    <property type="term" value="F:O-methyltransferase activity"/>
    <property type="evidence" value="ECO:0000318"/>
    <property type="project" value="GO_Central"/>
</dbReference>
<dbReference type="STRING" id="4155.A0A022PTX9"/>
<dbReference type="Pfam" id="PF00891">
    <property type="entry name" value="Methyltransf_2"/>
    <property type="match status" value="1"/>
</dbReference>
<evidence type="ECO:0000256" key="4">
    <source>
        <dbReference type="ARBA" id="ARBA00034481"/>
    </source>
</evidence>
<evidence type="ECO:0000259" key="6">
    <source>
        <dbReference type="Pfam" id="PF08100"/>
    </source>
</evidence>
<dbReference type="PANTHER" id="PTHR11746">
    <property type="entry name" value="O-METHYLTRANSFERASE"/>
    <property type="match status" value="1"/>
</dbReference>
<organism evidence="7 8">
    <name type="scientific">Erythranthe guttata</name>
    <name type="common">Yellow monkey flower</name>
    <name type="synonym">Mimulus guttatus</name>
    <dbReference type="NCBI Taxonomy" id="4155"/>
    <lineage>
        <taxon>Eukaryota</taxon>
        <taxon>Viridiplantae</taxon>
        <taxon>Streptophyta</taxon>
        <taxon>Embryophyta</taxon>
        <taxon>Tracheophyta</taxon>
        <taxon>Spermatophyta</taxon>
        <taxon>Magnoliopsida</taxon>
        <taxon>eudicotyledons</taxon>
        <taxon>Gunneridae</taxon>
        <taxon>Pentapetalae</taxon>
        <taxon>asterids</taxon>
        <taxon>lamiids</taxon>
        <taxon>Lamiales</taxon>
        <taxon>Phrymaceae</taxon>
        <taxon>Erythranthe</taxon>
    </lineage>
</organism>
<dbReference type="Gene3D" id="3.40.50.150">
    <property type="entry name" value="Vaccinia Virus protein VP39"/>
    <property type="match status" value="1"/>
</dbReference>
<proteinExistence type="inferred from homology"/>
<reference evidence="7 8" key="1">
    <citation type="journal article" date="2013" name="Proc. Natl. Acad. Sci. U.S.A.">
        <title>Fine-scale variation in meiotic recombination in Mimulus inferred from population shotgun sequencing.</title>
        <authorList>
            <person name="Hellsten U."/>
            <person name="Wright K.M."/>
            <person name="Jenkins J."/>
            <person name="Shu S."/>
            <person name="Yuan Y."/>
            <person name="Wessler S.R."/>
            <person name="Schmutz J."/>
            <person name="Willis J.H."/>
            <person name="Rokhsar D.S."/>
        </authorList>
    </citation>
    <scope>NUCLEOTIDE SEQUENCE [LARGE SCALE GENOMIC DNA]</scope>
    <source>
        <strain evidence="8">cv. DUN x IM62</strain>
    </source>
</reference>
<protein>
    <recommendedName>
        <fullName evidence="9">O-methyltransferase domain-containing protein</fullName>
    </recommendedName>
</protein>
<evidence type="ECO:0008006" key="9">
    <source>
        <dbReference type="Google" id="ProtNLM"/>
    </source>
</evidence>
<feature type="domain" description="O-methyltransferase C-terminal" evidence="5">
    <location>
        <begin position="130"/>
        <end position="258"/>
    </location>
</feature>
<dbReference type="Gene3D" id="1.10.10.10">
    <property type="entry name" value="Winged helix-like DNA-binding domain superfamily/Winged helix DNA-binding domain"/>
    <property type="match status" value="1"/>
</dbReference>
<keyword evidence="2" id="KW-0808">Transferase</keyword>
<comment type="similarity">
    <text evidence="4">Belongs to the class I-like SAM-binding methyltransferase superfamily. Cation-independent O-methyltransferase family. COMT subfamily.</text>
</comment>
<dbReference type="PROSITE" id="PS51683">
    <property type="entry name" value="SAM_OMT_II"/>
    <property type="match status" value="1"/>
</dbReference>
<feature type="domain" description="O-methyltransferase dimerisation" evidence="6">
    <location>
        <begin position="17"/>
        <end position="107"/>
    </location>
</feature>
<dbReference type="GO" id="GO:0032259">
    <property type="term" value="P:methylation"/>
    <property type="evidence" value="ECO:0000318"/>
    <property type="project" value="GO_Central"/>
</dbReference>
<dbReference type="AlphaFoldDB" id="A0A022PTX9"/>
<dbReference type="Proteomes" id="UP000030748">
    <property type="component" value="Unassembled WGS sequence"/>
</dbReference>
<dbReference type="SUPFAM" id="SSF46785">
    <property type="entry name" value="Winged helix' DNA-binding domain"/>
    <property type="match status" value="1"/>
</dbReference>
<name>A0A022PTX9_ERYGU</name>
<dbReference type="InterPro" id="IPR036388">
    <property type="entry name" value="WH-like_DNA-bd_sf"/>
</dbReference>
<keyword evidence="8" id="KW-1185">Reference proteome</keyword>
<keyword evidence="3" id="KW-0949">S-adenosyl-L-methionine</keyword>
<evidence type="ECO:0000313" key="7">
    <source>
        <dbReference type="EMBL" id="EYU19261.1"/>
    </source>
</evidence>
<dbReference type="InterPro" id="IPR016461">
    <property type="entry name" value="COMT-like"/>
</dbReference>
<dbReference type="InterPro" id="IPR001077">
    <property type="entry name" value="COMT_C"/>
</dbReference>
<dbReference type="InterPro" id="IPR012967">
    <property type="entry name" value="COMT_dimerisation"/>
</dbReference>
<dbReference type="GO" id="GO:0046983">
    <property type="term" value="F:protein dimerization activity"/>
    <property type="evidence" value="ECO:0007669"/>
    <property type="project" value="InterPro"/>
</dbReference>